<comment type="caution">
    <text evidence="1">The sequence shown here is derived from an EMBL/GenBank/DDBJ whole genome shotgun (WGS) entry which is preliminary data.</text>
</comment>
<sequence length="64" mass="7117">MGVEWMSHRGILGCFEVFLGIGVEYVLKSQLPKSESTLQWALGAKGIDRFKSPGFTHCQWCGAQ</sequence>
<evidence type="ECO:0000313" key="2">
    <source>
        <dbReference type="Proteomes" id="UP000265520"/>
    </source>
</evidence>
<reference evidence="1 2" key="1">
    <citation type="journal article" date="2018" name="Front. Plant Sci.">
        <title>Red Clover (Trifolium pratense) and Zigzag Clover (T. medium) - A Picture of Genomic Similarities and Differences.</title>
        <authorList>
            <person name="Dluhosova J."/>
            <person name="Istvanek J."/>
            <person name="Nedelnik J."/>
            <person name="Repkova J."/>
        </authorList>
    </citation>
    <scope>NUCLEOTIDE SEQUENCE [LARGE SCALE GENOMIC DNA]</scope>
    <source>
        <strain evidence="2">cv. 10/8</strain>
        <tissue evidence="1">Leaf</tissue>
    </source>
</reference>
<dbReference type="AlphaFoldDB" id="A0A392RTJ8"/>
<keyword evidence="2" id="KW-1185">Reference proteome</keyword>
<accession>A0A392RTJ8</accession>
<organism evidence="1 2">
    <name type="scientific">Trifolium medium</name>
    <dbReference type="NCBI Taxonomy" id="97028"/>
    <lineage>
        <taxon>Eukaryota</taxon>
        <taxon>Viridiplantae</taxon>
        <taxon>Streptophyta</taxon>
        <taxon>Embryophyta</taxon>
        <taxon>Tracheophyta</taxon>
        <taxon>Spermatophyta</taxon>
        <taxon>Magnoliopsida</taxon>
        <taxon>eudicotyledons</taxon>
        <taxon>Gunneridae</taxon>
        <taxon>Pentapetalae</taxon>
        <taxon>rosids</taxon>
        <taxon>fabids</taxon>
        <taxon>Fabales</taxon>
        <taxon>Fabaceae</taxon>
        <taxon>Papilionoideae</taxon>
        <taxon>50 kb inversion clade</taxon>
        <taxon>NPAAA clade</taxon>
        <taxon>Hologalegina</taxon>
        <taxon>IRL clade</taxon>
        <taxon>Trifolieae</taxon>
        <taxon>Trifolium</taxon>
    </lineage>
</organism>
<proteinExistence type="predicted"/>
<dbReference type="Proteomes" id="UP000265520">
    <property type="component" value="Unassembled WGS sequence"/>
</dbReference>
<protein>
    <submittedName>
        <fullName evidence="1">Uncharacterized protein</fullName>
    </submittedName>
</protein>
<name>A0A392RTJ8_9FABA</name>
<evidence type="ECO:0000313" key="1">
    <source>
        <dbReference type="EMBL" id="MCI38925.1"/>
    </source>
</evidence>
<dbReference type="EMBL" id="LXQA010261524">
    <property type="protein sequence ID" value="MCI38925.1"/>
    <property type="molecule type" value="Genomic_DNA"/>
</dbReference>